<keyword evidence="7" id="KW-1185">Reference proteome</keyword>
<proteinExistence type="predicted"/>
<evidence type="ECO:0000256" key="3">
    <source>
        <dbReference type="ARBA" id="ARBA00022989"/>
    </source>
</evidence>
<sequence length="189" mass="19736">NYKPSLERPLSLNPKPQSSNQYAKSPDNGGSDEPYHRRSSPDFLFEEEANKTRLSWGESLTFFTGSGYLSGAAIGAAKGSIDGIRAAEHGESLKIWANRILNSGGLAARRGGNCLGSLGLMYAALQSGVTYLRDGDDESLSTVIAGLATGAIYRAASGPRSAVIAGLAGGITAFVAVSGRGIVRRFVPI</sequence>
<dbReference type="PANTHER" id="PTHR15371">
    <property type="entry name" value="TIM23"/>
    <property type="match status" value="1"/>
</dbReference>
<dbReference type="GO" id="GO:0030150">
    <property type="term" value="P:protein import into mitochondrial matrix"/>
    <property type="evidence" value="ECO:0007669"/>
    <property type="project" value="TreeGrafter"/>
</dbReference>
<dbReference type="Pfam" id="PF02466">
    <property type="entry name" value="Tim17"/>
    <property type="match status" value="1"/>
</dbReference>
<feature type="non-terminal residue" evidence="6">
    <location>
        <position position="1"/>
    </location>
</feature>
<evidence type="ECO:0008006" key="8">
    <source>
        <dbReference type="Google" id="ProtNLM"/>
    </source>
</evidence>
<keyword evidence="3" id="KW-1133">Transmembrane helix</keyword>
<evidence type="ECO:0000256" key="2">
    <source>
        <dbReference type="ARBA" id="ARBA00022692"/>
    </source>
</evidence>
<dbReference type="Proteomes" id="UP000030689">
    <property type="component" value="Unassembled WGS sequence"/>
</dbReference>
<evidence type="ECO:0000256" key="5">
    <source>
        <dbReference type="SAM" id="MobiDB-lite"/>
    </source>
</evidence>
<accession>V4LGG4</accession>
<dbReference type="AlphaFoldDB" id="V4LGG4"/>
<evidence type="ECO:0000313" key="6">
    <source>
        <dbReference type="EMBL" id="ESQ49600.1"/>
    </source>
</evidence>
<dbReference type="Gramene" id="ESQ49600">
    <property type="protein sequence ID" value="ESQ49600"/>
    <property type="gene ID" value="EUTSA_v10021936mg"/>
</dbReference>
<dbReference type="PANTHER" id="PTHR15371:SF24">
    <property type="entry name" value="MITOCHONDRIAL IMPORT INNER MEMBRANE TRANSLOCASE SUBUNIT TIM23-3"/>
    <property type="match status" value="1"/>
</dbReference>
<gene>
    <name evidence="6" type="ORF">EUTSA_v10021936mg</name>
</gene>
<organism evidence="6 7">
    <name type="scientific">Eutrema salsugineum</name>
    <name type="common">Saltwater cress</name>
    <name type="synonym">Sisymbrium salsugineum</name>
    <dbReference type="NCBI Taxonomy" id="72664"/>
    <lineage>
        <taxon>Eukaryota</taxon>
        <taxon>Viridiplantae</taxon>
        <taxon>Streptophyta</taxon>
        <taxon>Embryophyta</taxon>
        <taxon>Tracheophyta</taxon>
        <taxon>Spermatophyta</taxon>
        <taxon>Magnoliopsida</taxon>
        <taxon>eudicotyledons</taxon>
        <taxon>Gunneridae</taxon>
        <taxon>Pentapetalae</taxon>
        <taxon>rosids</taxon>
        <taxon>malvids</taxon>
        <taxon>Brassicales</taxon>
        <taxon>Brassicaceae</taxon>
        <taxon>Eutremeae</taxon>
        <taxon>Eutrema</taxon>
    </lineage>
</organism>
<keyword evidence="2" id="KW-0812">Transmembrane</keyword>
<dbReference type="GO" id="GO:0005744">
    <property type="term" value="C:TIM23 mitochondrial import inner membrane translocase complex"/>
    <property type="evidence" value="ECO:0007669"/>
    <property type="project" value="TreeGrafter"/>
</dbReference>
<keyword evidence="4" id="KW-0472">Membrane</keyword>
<feature type="compositionally biased region" description="Polar residues" evidence="5">
    <location>
        <begin position="14"/>
        <end position="23"/>
    </location>
</feature>
<dbReference type="STRING" id="72664.V4LGG4"/>
<evidence type="ECO:0000313" key="7">
    <source>
        <dbReference type="Proteomes" id="UP000030689"/>
    </source>
</evidence>
<name>V4LGG4_EUTSA</name>
<dbReference type="eggNOG" id="KOG3324">
    <property type="taxonomic scope" value="Eukaryota"/>
</dbReference>
<dbReference type="GO" id="GO:0008320">
    <property type="term" value="F:protein transmembrane transporter activity"/>
    <property type="evidence" value="ECO:0007669"/>
    <property type="project" value="TreeGrafter"/>
</dbReference>
<evidence type="ECO:0000256" key="1">
    <source>
        <dbReference type="ARBA" id="ARBA00004141"/>
    </source>
</evidence>
<comment type="subcellular location">
    <subcellularLocation>
        <location evidence="1">Membrane</location>
        <topology evidence="1">Multi-pass membrane protein</topology>
    </subcellularLocation>
</comment>
<evidence type="ECO:0000256" key="4">
    <source>
        <dbReference type="ARBA" id="ARBA00023136"/>
    </source>
</evidence>
<dbReference type="OMA" id="RSWGHNL"/>
<dbReference type="EMBL" id="KI517408">
    <property type="protein sequence ID" value="ESQ49600.1"/>
    <property type="molecule type" value="Genomic_DNA"/>
</dbReference>
<dbReference type="InterPro" id="IPR045238">
    <property type="entry name" value="Tim23-like"/>
</dbReference>
<dbReference type="KEGG" id="eus:EUTSA_v10021936mg"/>
<feature type="region of interest" description="Disordered" evidence="5">
    <location>
        <begin position="1"/>
        <end position="39"/>
    </location>
</feature>
<protein>
    <recommendedName>
        <fullName evidence="8">Mitochondrial import inner membrane translocase subunit TIM23</fullName>
    </recommendedName>
</protein>
<reference evidence="6 7" key="1">
    <citation type="journal article" date="2013" name="Front. Plant Sci.">
        <title>The Reference Genome of the Halophytic Plant Eutrema salsugineum.</title>
        <authorList>
            <person name="Yang R."/>
            <person name="Jarvis D.E."/>
            <person name="Chen H."/>
            <person name="Beilstein M.A."/>
            <person name="Grimwood J."/>
            <person name="Jenkins J."/>
            <person name="Shu S."/>
            <person name="Prochnik S."/>
            <person name="Xin M."/>
            <person name="Ma C."/>
            <person name="Schmutz J."/>
            <person name="Wing R.A."/>
            <person name="Mitchell-Olds T."/>
            <person name="Schumaker K.S."/>
            <person name="Wang X."/>
        </authorList>
    </citation>
    <scope>NUCLEOTIDE SEQUENCE [LARGE SCALE GENOMIC DNA]</scope>
</reference>